<proteinExistence type="predicted"/>
<dbReference type="OrthoDB" id="978691at2"/>
<reference evidence="2" key="1">
    <citation type="submission" date="2014-11" db="EMBL/GenBank/DDBJ databases">
        <title>Genome sequencing of Roseivirga sp. D-25.</title>
        <authorList>
            <person name="Selvaratnam C."/>
            <person name="Thevarajoo S."/>
            <person name="Goh K.M."/>
            <person name="Eee R."/>
            <person name="Chan K.-G."/>
            <person name="Chong C.S."/>
        </authorList>
    </citation>
    <scope>NUCLEOTIDE SEQUENCE [LARGE SCALE GENOMIC DNA]</scope>
    <source>
        <strain evidence="2">D-25</strain>
    </source>
</reference>
<dbReference type="PATRIC" id="fig|1566026.4.peg.2419"/>
<comment type="caution">
    <text evidence="1">The sequence shown here is derived from an EMBL/GenBank/DDBJ whole genome shotgun (WGS) entry which is preliminary data.</text>
</comment>
<dbReference type="RefSeq" id="WP_053222255.1">
    <property type="nucleotide sequence ID" value="NZ_JSVA01000004.1"/>
</dbReference>
<dbReference type="Proteomes" id="UP000036908">
    <property type="component" value="Unassembled WGS sequence"/>
</dbReference>
<name>A0A0L8ANI2_9BACT</name>
<sequence>MLADFDKLSKNSRLWIYQADRKLTALEQKKCLDQLEAFLNQWAAHGNDLMASGIIKHDYFLIISTDESFNMASGCSIDTQVRFVQQLSSNLGVDFFQRTNIAFLINNEVELVPLSQIKSEVENGRISAHTLFFDNTIQTKGQLKNNWCVEAGKTWLNRYFKQSANV</sequence>
<evidence type="ECO:0000313" key="2">
    <source>
        <dbReference type="Proteomes" id="UP000036908"/>
    </source>
</evidence>
<gene>
    <name evidence="1" type="ORF">OB69_03250</name>
</gene>
<dbReference type="EMBL" id="JSVA01000004">
    <property type="protein sequence ID" value="KOF04028.1"/>
    <property type="molecule type" value="Genomic_DNA"/>
</dbReference>
<dbReference type="AlphaFoldDB" id="A0A0L8ANI2"/>
<accession>A0A0L8ANI2</accession>
<evidence type="ECO:0008006" key="3">
    <source>
        <dbReference type="Google" id="ProtNLM"/>
    </source>
</evidence>
<protein>
    <recommendedName>
        <fullName evidence="3">ABC transporter ATPase</fullName>
    </recommendedName>
</protein>
<organism evidence="1 2">
    <name type="scientific">Roseivirga seohaensis subsp. aquiponti</name>
    <dbReference type="NCBI Taxonomy" id="1566026"/>
    <lineage>
        <taxon>Bacteria</taxon>
        <taxon>Pseudomonadati</taxon>
        <taxon>Bacteroidota</taxon>
        <taxon>Cytophagia</taxon>
        <taxon>Cytophagales</taxon>
        <taxon>Roseivirgaceae</taxon>
        <taxon>Roseivirga</taxon>
    </lineage>
</organism>
<keyword evidence="2" id="KW-1185">Reference proteome</keyword>
<evidence type="ECO:0000313" key="1">
    <source>
        <dbReference type="EMBL" id="KOF04028.1"/>
    </source>
</evidence>